<organism evidence="1 2">
    <name type="scientific">Candidatus Mesenet longicola</name>
    <dbReference type="NCBI Taxonomy" id="1892558"/>
    <lineage>
        <taxon>Bacteria</taxon>
        <taxon>Pseudomonadati</taxon>
        <taxon>Pseudomonadota</taxon>
        <taxon>Alphaproteobacteria</taxon>
        <taxon>Rickettsiales</taxon>
        <taxon>Anaplasmataceae</taxon>
        <taxon>Candidatus Mesenet</taxon>
    </lineage>
</organism>
<comment type="caution">
    <text evidence="1">The sequence shown here is derived from an EMBL/GenBank/DDBJ whole genome shotgun (WGS) entry which is preliminary data.</text>
</comment>
<evidence type="ECO:0000313" key="2">
    <source>
        <dbReference type="Proteomes" id="UP000637906"/>
    </source>
</evidence>
<name>A0A8J3HX58_9RICK</name>
<dbReference type="SUPFAM" id="SSF53098">
    <property type="entry name" value="Ribonuclease H-like"/>
    <property type="match status" value="1"/>
</dbReference>
<dbReference type="AlphaFoldDB" id="A0A8J3HX58"/>
<dbReference type="Proteomes" id="UP000637906">
    <property type="component" value="Unassembled WGS sequence"/>
</dbReference>
<gene>
    <name evidence="1" type="ORF">sL5_08990</name>
</gene>
<dbReference type="InterPro" id="IPR012337">
    <property type="entry name" value="RNaseH-like_sf"/>
</dbReference>
<dbReference type="GO" id="GO:0003676">
    <property type="term" value="F:nucleic acid binding"/>
    <property type="evidence" value="ECO:0007669"/>
    <property type="project" value="InterPro"/>
</dbReference>
<keyword evidence="2" id="KW-1185">Reference proteome</keyword>
<evidence type="ECO:0000313" key="1">
    <source>
        <dbReference type="EMBL" id="GHM59906.1"/>
    </source>
</evidence>
<dbReference type="EMBL" id="BNGU01000046">
    <property type="protein sequence ID" value="GHM59906.1"/>
    <property type="molecule type" value="Genomic_DNA"/>
</dbReference>
<proteinExistence type="predicted"/>
<accession>A0A8J3HX58</accession>
<sequence length="161" mass="17611">MSILTLDLGQQTGWAILEGGVIESGSKSFHVSRFSGGGMQFLNFSNWLNSLRQKFSNISVVYFEEVRRHLGTDAAHIYGGFLAHLTAWCESHSLPYQGVAVKTIKRFITGNGNASKSAVIAAIKNKGFTPSDDNEADSLALLFYAMNLNNNINNLSSLEAY</sequence>
<dbReference type="Gene3D" id="3.30.420.10">
    <property type="entry name" value="Ribonuclease H-like superfamily/Ribonuclease H"/>
    <property type="match status" value="1"/>
</dbReference>
<dbReference type="InterPro" id="IPR036397">
    <property type="entry name" value="RNaseH_sf"/>
</dbReference>
<protein>
    <submittedName>
        <fullName evidence="1">Uncharacterized protein</fullName>
    </submittedName>
</protein>
<reference evidence="1 2" key="1">
    <citation type="journal article" date="2021" name="Microb. Ecol.">
        <title>Candidatus Mesenet longicola: Novel Endosymbionts of Brontispa longissima that Induce Cytoplasmic Incompatibility.</title>
        <authorList>
            <person name="Takano S."/>
            <person name="Gotoh Y."/>
            <person name="Hayashi T."/>
        </authorList>
    </citation>
    <scope>NUCLEOTIDE SEQUENCE [LARGE SCALE GENOMIC DNA]</scope>
    <source>
        <strain evidence="1">L5</strain>
    </source>
</reference>